<feature type="compositionally biased region" description="Polar residues" evidence="15">
    <location>
        <begin position="386"/>
        <end position="405"/>
    </location>
</feature>
<evidence type="ECO:0000256" key="4">
    <source>
        <dbReference type="ARBA" id="ARBA00005420"/>
    </source>
</evidence>
<feature type="transmembrane region" description="Helical" evidence="14">
    <location>
        <begin position="235"/>
        <end position="254"/>
    </location>
</feature>
<dbReference type="GO" id="GO:0004144">
    <property type="term" value="F:diacylglycerol O-acyltransferase activity"/>
    <property type="evidence" value="ECO:0007669"/>
    <property type="project" value="TreeGrafter"/>
</dbReference>
<dbReference type="Proteomes" id="UP000291116">
    <property type="component" value="Unassembled WGS sequence"/>
</dbReference>
<evidence type="ECO:0000256" key="11">
    <source>
        <dbReference type="ARBA" id="ARBA00023098"/>
    </source>
</evidence>
<evidence type="ECO:0000256" key="3">
    <source>
        <dbReference type="ARBA" id="ARBA00005189"/>
    </source>
</evidence>
<dbReference type="GO" id="GO:0005789">
    <property type="term" value="C:endoplasmic reticulum membrane"/>
    <property type="evidence" value="ECO:0007669"/>
    <property type="project" value="UniProtKB-SubCell"/>
</dbReference>
<evidence type="ECO:0000256" key="10">
    <source>
        <dbReference type="ARBA" id="ARBA00022989"/>
    </source>
</evidence>
<keyword evidence="9 14" id="KW-0256">Endoplasmic reticulum</keyword>
<reference evidence="16 17" key="1">
    <citation type="submission" date="2019-01" db="EMBL/GenBank/DDBJ databases">
        <authorList>
            <person name="Ferrante I. M."/>
        </authorList>
    </citation>
    <scope>NUCLEOTIDE SEQUENCE [LARGE SCALE GENOMIC DNA]</scope>
    <source>
        <strain evidence="16 17">B856</strain>
    </source>
</reference>
<evidence type="ECO:0000256" key="13">
    <source>
        <dbReference type="ARBA" id="ARBA00023315"/>
    </source>
</evidence>
<keyword evidence="11" id="KW-0443">Lipid metabolism</keyword>
<evidence type="ECO:0000256" key="8">
    <source>
        <dbReference type="ARBA" id="ARBA00022798"/>
    </source>
</evidence>
<feature type="transmembrane region" description="Helical" evidence="14">
    <location>
        <begin position="93"/>
        <end position="117"/>
    </location>
</feature>
<protein>
    <recommendedName>
        <fullName evidence="14">Acyltransferase</fullName>
        <ecNumber evidence="14">2.3.1.-</ecNumber>
    </recommendedName>
</protein>
<evidence type="ECO:0000256" key="5">
    <source>
        <dbReference type="ARBA" id="ARBA00022516"/>
    </source>
</evidence>
<evidence type="ECO:0000256" key="9">
    <source>
        <dbReference type="ARBA" id="ARBA00022824"/>
    </source>
</evidence>
<dbReference type="AlphaFoldDB" id="A0A448YVZ6"/>
<dbReference type="OrthoDB" id="264532at2759"/>
<feature type="region of interest" description="Disordered" evidence="15">
    <location>
        <begin position="45"/>
        <end position="74"/>
    </location>
</feature>
<keyword evidence="12 14" id="KW-0472">Membrane</keyword>
<evidence type="ECO:0000256" key="6">
    <source>
        <dbReference type="ARBA" id="ARBA00022679"/>
    </source>
</evidence>
<proteinExistence type="inferred from homology"/>
<feature type="region of interest" description="Disordered" evidence="15">
    <location>
        <begin position="385"/>
        <end position="405"/>
    </location>
</feature>
<name>A0A448YVZ6_9STRA</name>
<dbReference type="EC" id="2.3.1.-" evidence="14"/>
<evidence type="ECO:0000256" key="2">
    <source>
        <dbReference type="ARBA" id="ARBA00004771"/>
    </source>
</evidence>
<organism evidence="16 17">
    <name type="scientific">Pseudo-nitzschia multistriata</name>
    <dbReference type="NCBI Taxonomy" id="183589"/>
    <lineage>
        <taxon>Eukaryota</taxon>
        <taxon>Sar</taxon>
        <taxon>Stramenopiles</taxon>
        <taxon>Ochrophyta</taxon>
        <taxon>Bacillariophyta</taxon>
        <taxon>Bacillariophyceae</taxon>
        <taxon>Bacillariophycidae</taxon>
        <taxon>Bacillariales</taxon>
        <taxon>Bacillariaceae</taxon>
        <taxon>Pseudo-nitzschia</taxon>
    </lineage>
</organism>
<dbReference type="GO" id="GO:0006071">
    <property type="term" value="P:glycerol metabolic process"/>
    <property type="evidence" value="ECO:0007669"/>
    <property type="project" value="UniProtKB-KW"/>
</dbReference>
<comment type="pathway">
    <text evidence="2">Glycerolipid metabolism; triacylglycerol biosynthesis.</text>
</comment>
<evidence type="ECO:0000256" key="15">
    <source>
        <dbReference type="SAM" id="MobiDB-lite"/>
    </source>
</evidence>
<evidence type="ECO:0000256" key="14">
    <source>
        <dbReference type="RuleBase" id="RU367023"/>
    </source>
</evidence>
<evidence type="ECO:0000256" key="1">
    <source>
        <dbReference type="ARBA" id="ARBA00004477"/>
    </source>
</evidence>
<dbReference type="GO" id="GO:0019432">
    <property type="term" value="P:triglyceride biosynthetic process"/>
    <property type="evidence" value="ECO:0007669"/>
    <property type="project" value="TreeGrafter"/>
</dbReference>
<evidence type="ECO:0000256" key="12">
    <source>
        <dbReference type="ARBA" id="ARBA00023136"/>
    </source>
</evidence>
<keyword evidence="13" id="KW-0012">Acyltransferase</keyword>
<evidence type="ECO:0000256" key="7">
    <source>
        <dbReference type="ARBA" id="ARBA00022692"/>
    </source>
</evidence>
<keyword evidence="7 14" id="KW-0812">Transmembrane</keyword>
<dbReference type="Pfam" id="PF03982">
    <property type="entry name" value="DAGAT"/>
    <property type="match status" value="1"/>
</dbReference>
<keyword evidence="6 14" id="KW-0808">Transferase</keyword>
<dbReference type="EMBL" id="CAACVS010000015">
    <property type="protein sequence ID" value="VEU33951.1"/>
    <property type="molecule type" value="Genomic_DNA"/>
</dbReference>
<keyword evidence="17" id="KW-1185">Reference proteome</keyword>
<comment type="similarity">
    <text evidence="4 14">Belongs to the diacylglycerol acyltransferase family.</text>
</comment>
<keyword evidence="10 14" id="KW-1133">Transmembrane helix</keyword>
<dbReference type="PANTHER" id="PTHR12317:SF0">
    <property type="entry name" value="ACYLTRANSFERASE"/>
    <property type="match status" value="1"/>
</dbReference>
<comment type="subcellular location">
    <subcellularLocation>
        <location evidence="1 14">Endoplasmic reticulum membrane</location>
        <topology evidence="1 14">Multi-pass membrane protein</topology>
    </subcellularLocation>
</comment>
<feature type="compositionally biased region" description="Basic and acidic residues" evidence="15">
    <location>
        <begin position="45"/>
        <end position="58"/>
    </location>
</feature>
<feature type="transmembrane region" description="Helical" evidence="14">
    <location>
        <begin position="123"/>
        <end position="148"/>
    </location>
</feature>
<keyword evidence="5" id="KW-0444">Lipid biosynthesis</keyword>
<evidence type="ECO:0000313" key="17">
    <source>
        <dbReference type="Proteomes" id="UP000291116"/>
    </source>
</evidence>
<dbReference type="PANTHER" id="PTHR12317">
    <property type="entry name" value="DIACYLGLYCEROL O-ACYLTRANSFERASE"/>
    <property type="match status" value="1"/>
</dbReference>
<gene>
    <name evidence="16" type="ORF">PSNMU_V1.4_AUG-EV-PASAV3_0006810</name>
</gene>
<keyword evidence="8" id="KW-0319">Glycerol metabolism</keyword>
<sequence length="446" mass="50009">MATTRATTKEKNQNEHSSPCYYKLSAAELPDDLFRKDVPVTEWIGGKEEDNKNADDARPWIATSSSPSGFPPGDLKKVHPIDRMVDIERCIGISLYMVGNVTPFALPSLAFAWLALGMEAAKYLFWFVVVYHGGLYALWRLWMVPIFLRRYNRGSRLKDDLNPVDPGYSQYLYTERNTTKYCSTSYVWPASLHRPALEKGPNNDRPVIYCIIPHGLAPYGIVGYPYFSKVWNSKLCSWTCAPVLLSLPFVGYFLKAIGYIPAKSKNILEALTKKDRNVGVILDGIEGMFHNANATNTDTEVGAILKRKGIVKIALKANAALVPVYGFGHAEVYDILVDPFGIMKYLSITFGVSLTPFFGRYKWFLGPPKRNVPITVCLGDPIYPPESSSSSGDETTPDSPSNTITQEDIDEHHARLLKGFEKVFDTHKRGYYGEQTGARKKLVFCK</sequence>
<dbReference type="InterPro" id="IPR007130">
    <property type="entry name" value="DAGAT"/>
</dbReference>
<comment type="pathway">
    <text evidence="3">Lipid metabolism.</text>
</comment>
<evidence type="ECO:0000313" key="16">
    <source>
        <dbReference type="EMBL" id="VEU33951.1"/>
    </source>
</evidence>
<accession>A0A448YVZ6</accession>